<organism evidence="1 2">
    <name type="scientific">Desulfosudis oleivorans (strain DSM 6200 / JCM 39069 / Hxd3)</name>
    <name type="common">Desulfococcus oleovorans</name>
    <dbReference type="NCBI Taxonomy" id="96561"/>
    <lineage>
        <taxon>Bacteria</taxon>
        <taxon>Pseudomonadati</taxon>
        <taxon>Thermodesulfobacteriota</taxon>
        <taxon>Desulfobacteria</taxon>
        <taxon>Desulfobacterales</taxon>
        <taxon>Desulfosudaceae</taxon>
        <taxon>Desulfosudis</taxon>
    </lineage>
</organism>
<dbReference type="eggNOG" id="COG2974">
    <property type="taxonomic scope" value="Bacteria"/>
</dbReference>
<dbReference type="EMBL" id="CP000859">
    <property type="protein sequence ID" value="ABW67933.1"/>
    <property type="molecule type" value="Genomic_DNA"/>
</dbReference>
<name>A8ZU00_DESOH</name>
<gene>
    <name evidence="1" type="ordered locus">Dole_2129</name>
</gene>
<accession>A8ZU00</accession>
<keyword evidence="2" id="KW-1185">Reference proteome</keyword>
<protein>
    <submittedName>
        <fullName evidence="1">Uncharacterized protein</fullName>
    </submittedName>
</protein>
<dbReference type="OrthoDB" id="5470789at2"/>
<dbReference type="RefSeq" id="WP_012175545.1">
    <property type="nucleotide sequence ID" value="NC_009943.1"/>
</dbReference>
<sequence>MLDVSVAYNRYKFLGHEFLTWLWFVIETRSDHLKDADGAPVTLVLGDRIVLENHRKEALETVTIKGSEAELEEGRLSVKKGAVVTELNLRLHQDDKTWRFDIKGESLSVAGLKAPESDGDKGDIEAVVLDKMDQYEKVLAFVRHLYREFITLRTSGEWDKKTLHSMRKWIASA</sequence>
<reference evidence="1 2" key="1">
    <citation type="submission" date="2007-10" db="EMBL/GenBank/DDBJ databases">
        <title>Complete sequence of Desulfococcus oleovorans Hxd3.</title>
        <authorList>
            <consortium name="US DOE Joint Genome Institute"/>
            <person name="Copeland A."/>
            <person name="Lucas S."/>
            <person name="Lapidus A."/>
            <person name="Barry K."/>
            <person name="Glavina del Rio T."/>
            <person name="Dalin E."/>
            <person name="Tice H."/>
            <person name="Pitluck S."/>
            <person name="Kiss H."/>
            <person name="Brettin T."/>
            <person name="Bruce D."/>
            <person name="Detter J.C."/>
            <person name="Han C."/>
            <person name="Schmutz J."/>
            <person name="Larimer F."/>
            <person name="Land M."/>
            <person name="Hauser L."/>
            <person name="Kyrpides N."/>
            <person name="Kim E."/>
            <person name="Wawrik B."/>
            <person name="Richardson P."/>
        </authorList>
    </citation>
    <scope>NUCLEOTIDE SEQUENCE [LARGE SCALE GENOMIC DNA]</scope>
    <source>
        <strain evidence="2">DSM 6200 / JCM 39069 / Hxd3</strain>
    </source>
</reference>
<dbReference type="KEGG" id="dol:Dole_2129"/>
<dbReference type="AlphaFoldDB" id="A8ZU00"/>
<dbReference type="STRING" id="96561.Dole_2129"/>
<proteinExistence type="predicted"/>
<evidence type="ECO:0000313" key="2">
    <source>
        <dbReference type="Proteomes" id="UP000008561"/>
    </source>
</evidence>
<dbReference type="Proteomes" id="UP000008561">
    <property type="component" value="Chromosome"/>
</dbReference>
<evidence type="ECO:0000313" key="1">
    <source>
        <dbReference type="EMBL" id="ABW67933.1"/>
    </source>
</evidence>
<dbReference type="HOGENOM" id="CLU_105386_0_0_7"/>